<gene>
    <name evidence="1" type="ORF">RF11_16266</name>
</gene>
<dbReference type="InterPro" id="IPR050951">
    <property type="entry name" value="Retrovirus_Pol_polyprotein"/>
</dbReference>
<organism evidence="1 2">
    <name type="scientific">Thelohanellus kitauei</name>
    <name type="common">Myxosporean</name>
    <dbReference type="NCBI Taxonomy" id="669202"/>
    <lineage>
        <taxon>Eukaryota</taxon>
        <taxon>Metazoa</taxon>
        <taxon>Cnidaria</taxon>
        <taxon>Myxozoa</taxon>
        <taxon>Myxosporea</taxon>
        <taxon>Bivalvulida</taxon>
        <taxon>Platysporina</taxon>
        <taxon>Myxobolidae</taxon>
        <taxon>Thelohanellus</taxon>
    </lineage>
</organism>
<dbReference type="Gene3D" id="3.10.10.10">
    <property type="entry name" value="HIV Type 1 Reverse Transcriptase, subunit A, domain 1"/>
    <property type="match status" value="1"/>
</dbReference>
<name>A0A0C2MCE2_THEKT</name>
<proteinExistence type="predicted"/>
<comment type="caution">
    <text evidence="1">The sequence shown here is derived from an EMBL/GenBank/DDBJ whole genome shotgun (WGS) entry which is preliminary data.</text>
</comment>
<reference evidence="1 2" key="1">
    <citation type="journal article" date="2014" name="Genome Biol. Evol.">
        <title>The genome of the myxosporean Thelohanellus kitauei shows adaptations to nutrient acquisition within its fish host.</title>
        <authorList>
            <person name="Yang Y."/>
            <person name="Xiong J."/>
            <person name="Zhou Z."/>
            <person name="Huo F."/>
            <person name="Miao W."/>
            <person name="Ran C."/>
            <person name="Liu Y."/>
            <person name="Zhang J."/>
            <person name="Feng J."/>
            <person name="Wang M."/>
            <person name="Wang M."/>
            <person name="Wang L."/>
            <person name="Yao B."/>
        </authorList>
    </citation>
    <scope>NUCLEOTIDE SEQUENCE [LARGE SCALE GENOMIC DNA]</scope>
    <source>
        <strain evidence="1">Wuqing</strain>
    </source>
</reference>
<keyword evidence="2" id="KW-1185">Reference proteome</keyword>
<dbReference type="AlphaFoldDB" id="A0A0C2MCE2"/>
<dbReference type="EMBL" id="JWZT01005155">
    <property type="protein sequence ID" value="KII61999.1"/>
    <property type="molecule type" value="Genomic_DNA"/>
</dbReference>
<accession>A0A0C2MCE2</accession>
<dbReference type="OrthoDB" id="5978043at2759"/>
<dbReference type="Proteomes" id="UP000031668">
    <property type="component" value="Unassembled WGS sequence"/>
</dbReference>
<sequence length="171" mass="19202">MIGSPTLQTCPKIKGYMGSKIQTLGKTYIDVEYHGKRLNLPVYVVDGNDIALMGLDWIYALDFCLTFERQDSLRMNAIDSLPTILNKFSKLLSNNLGNFKGYDANICVPLTSKPIISKPRVVHFTINEKIKGELKRLSDLDIIEKVDTINDQIKLVSPIVCVIKQDGSVRI</sequence>
<evidence type="ECO:0000313" key="2">
    <source>
        <dbReference type="Proteomes" id="UP000031668"/>
    </source>
</evidence>
<evidence type="ECO:0000313" key="1">
    <source>
        <dbReference type="EMBL" id="KII61999.1"/>
    </source>
</evidence>
<dbReference type="PANTHER" id="PTHR37984">
    <property type="entry name" value="PROTEIN CBG26694"/>
    <property type="match status" value="1"/>
</dbReference>
<dbReference type="PANTHER" id="PTHR37984:SF5">
    <property type="entry name" value="PROTEIN NYNRIN-LIKE"/>
    <property type="match status" value="1"/>
</dbReference>
<protein>
    <submittedName>
        <fullName evidence="1">Uncharacterized protein</fullName>
    </submittedName>
</protein>